<feature type="region of interest" description="Disordered" evidence="1">
    <location>
        <begin position="1"/>
        <end position="132"/>
    </location>
</feature>
<evidence type="ECO:0000256" key="1">
    <source>
        <dbReference type="SAM" id="MobiDB-lite"/>
    </source>
</evidence>
<keyword evidence="3" id="KW-1185">Reference proteome</keyword>
<dbReference type="InParanoid" id="A0A152A1D7"/>
<proteinExistence type="predicted"/>
<name>A0A152A1D7_TIELA</name>
<organism evidence="2 3">
    <name type="scientific">Tieghemostelium lacteum</name>
    <name type="common">Slime mold</name>
    <name type="synonym">Dictyostelium lacteum</name>
    <dbReference type="NCBI Taxonomy" id="361077"/>
    <lineage>
        <taxon>Eukaryota</taxon>
        <taxon>Amoebozoa</taxon>
        <taxon>Evosea</taxon>
        <taxon>Eumycetozoa</taxon>
        <taxon>Dictyostelia</taxon>
        <taxon>Dictyosteliales</taxon>
        <taxon>Raperosteliaceae</taxon>
        <taxon>Tieghemostelium</taxon>
    </lineage>
</organism>
<feature type="compositionally biased region" description="Basic and acidic residues" evidence="1">
    <location>
        <begin position="34"/>
        <end position="44"/>
    </location>
</feature>
<reference evidence="2 3" key="1">
    <citation type="submission" date="2015-12" db="EMBL/GenBank/DDBJ databases">
        <title>Dictyostelia acquired genes for synthesis and detection of signals that induce cell-type specialization by lateral gene transfer from prokaryotes.</title>
        <authorList>
            <person name="Gloeckner G."/>
            <person name="Schaap P."/>
        </authorList>
    </citation>
    <scope>NUCLEOTIDE SEQUENCE [LARGE SCALE GENOMIC DNA]</scope>
    <source>
        <strain evidence="2 3">TK</strain>
    </source>
</reference>
<protein>
    <submittedName>
        <fullName evidence="2">Uncharacterized protein</fullName>
    </submittedName>
</protein>
<dbReference type="OMA" id="LSCAPEY"/>
<evidence type="ECO:0000313" key="3">
    <source>
        <dbReference type="Proteomes" id="UP000076078"/>
    </source>
</evidence>
<feature type="compositionally biased region" description="Low complexity" evidence="1">
    <location>
        <begin position="256"/>
        <end position="270"/>
    </location>
</feature>
<feature type="compositionally biased region" description="Low complexity" evidence="1">
    <location>
        <begin position="11"/>
        <end position="24"/>
    </location>
</feature>
<feature type="compositionally biased region" description="Acidic residues" evidence="1">
    <location>
        <begin position="97"/>
        <end position="109"/>
    </location>
</feature>
<evidence type="ECO:0000313" key="2">
    <source>
        <dbReference type="EMBL" id="KYR00030.1"/>
    </source>
</evidence>
<feature type="compositionally biased region" description="Low complexity" evidence="1">
    <location>
        <begin position="57"/>
        <end position="91"/>
    </location>
</feature>
<dbReference type="Proteomes" id="UP000076078">
    <property type="component" value="Unassembled WGS sequence"/>
</dbReference>
<sequence>MGNTFSCLPDNSGEVNSNNENSLSDKPIPIQAEDTPRTKIKAIDTFDFDDDDDFKPKNSNTTNSSSNNNNKLNVDSNKTNNINKSNISVEKQQQKPEDEEDEEDEEDSIEDSKDINKVETTTTTLVKEEKDLSNVPLSKPAKAAMKLGAKKPAFKPTLSPQEQLELQNKNAILLKDSTSSTSTSKLDSDVSSISTTATITTSEIKKDKFSMDDNNINPDEITDDWGGDDGLVLDNNILQVESGVVVGNQSEDEETQPQQQPIKQKAQPKPSIVWDDNDDEFQ</sequence>
<dbReference type="EMBL" id="LODT01000018">
    <property type="protein sequence ID" value="KYR00030.1"/>
    <property type="molecule type" value="Genomic_DNA"/>
</dbReference>
<comment type="caution">
    <text evidence="2">The sequence shown here is derived from an EMBL/GenBank/DDBJ whole genome shotgun (WGS) entry which is preliminary data.</text>
</comment>
<feature type="region of interest" description="Disordered" evidence="1">
    <location>
        <begin position="209"/>
        <end position="228"/>
    </location>
</feature>
<feature type="region of interest" description="Disordered" evidence="1">
    <location>
        <begin position="243"/>
        <end position="282"/>
    </location>
</feature>
<gene>
    <name evidence="2" type="ORF">DLAC_03528</name>
</gene>
<accession>A0A152A1D7</accession>
<dbReference type="AlphaFoldDB" id="A0A152A1D7"/>